<dbReference type="GO" id="GO:0003700">
    <property type="term" value="F:DNA-binding transcription factor activity"/>
    <property type="evidence" value="ECO:0007669"/>
    <property type="project" value="InterPro"/>
</dbReference>
<evidence type="ECO:0000256" key="5">
    <source>
        <dbReference type="ARBA" id="ARBA00023016"/>
    </source>
</evidence>
<dbReference type="InterPro" id="IPR000232">
    <property type="entry name" value="HSF_DNA-bd"/>
</dbReference>
<dbReference type="PANTHER" id="PTHR10015">
    <property type="entry name" value="HEAT SHOCK TRANSCRIPTION FACTOR"/>
    <property type="match status" value="1"/>
</dbReference>
<reference evidence="12" key="1">
    <citation type="submission" date="2012-05" db="EMBL/GenBank/DDBJ databases">
        <authorList>
            <person name="Krishnakumar V."/>
            <person name="Cheung F."/>
            <person name="Xiao Y."/>
            <person name="Chan A."/>
            <person name="Moskal W.A."/>
            <person name="Town C.D."/>
        </authorList>
    </citation>
    <scope>NUCLEOTIDE SEQUENCE</scope>
</reference>
<dbReference type="SMART" id="SM00415">
    <property type="entry name" value="HSF"/>
    <property type="match status" value="1"/>
</dbReference>
<evidence type="ECO:0000313" key="12">
    <source>
        <dbReference type="EMBL" id="AFK49315.1"/>
    </source>
</evidence>
<keyword evidence="8" id="KW-0539">Nucleus</keyword>
<evidence type="ECO:0000256" key="7">
    <source>
        <dbReference type="ARBA" id="ARBA00023163"/>
    </source>
</evidence>
<evidence type="ECO:0000256" key="10">
    <source>
        <dbReference type="SAM" id="MobiDB-lite"/>
    </source>
</evidence>
<dbReference type="PRINTS" id="PR00056">
    <property type="entry name" value="HSFDOMAIN"/>
</dbReference>
<keyword evidence="6" id="KW-0238">DNA-binding</keyword>
<feature type="domain" description="HSF-type DNA-binding" evidence="11">
    <location>
        <begin position="91"/>
        <end position="167"/>
    </location>
</feature>
<dbReference type="InterPro" id="IPR036390">
    <property type="entry name" value="WH_DNA-bd_sf"/>
</dbReference>
<keyword evidence="7" id="KW-0804">Transcription</keyword>
<evidence type="ECO:0000256" key="3">
    <source>
        <dbReference type="ARBA" id="ARBA00022553"/>
    </source>
</evidence>
<dbReference type="EMBL" id="BT149521">
    <property type="protein sequence ID" value="AFK49315.1"/>
    <property type="molecule type" value="mRNA"/>
</dbReference>
<dbReference type="GO" id="GO:0005634">
    <property type="term" value="C:nucleus"/>
    <property type="evidence" value="ECO:0007669"/>
    <property type="project" value="UniProtKB-SubCell"/>
</dbReference>
<evidence type="ECO:0000256" key="4">
    <source>
        <dbReference type="ARBA" id="ARBA00023015"/>
    </source>
</evidence>
<keyword evidence="5" id="KW-0346">Stress response</keyword>
<evidence type="ECO:0000259" key="11">
    <source>
        <dbReference type="SMART" id="SM00415"/>
    </source>
</evidence>
<dbReference type="AlphaFoldDB" id="I3T9X3"/>
<dbReference type="Gene3D" id="1.10.10.10">
    <property type="entry name" value="Winged helix-like DNA-binding domain superfamily/Winged helix DNA-binding domain"/>
    <property type="match status" value="1"/>
</dbReference>
<evidence type="ECO:0000256" key="8">
    <source>
        <dbReference type="ARBA" id="ARBA00023242"/>
    </source>
</evidence>
<dbReference type="GO" id="GO:0006357">
    <property type="term" value="P:regulation of transcription by RNA polymerase II"/>
    <property type="evidence" value="ECO:0007669"/>
    <property type="project" value="TreeGrafter"/>
</dbReference>
<feature type="region of interest" description="Disordered" evidence="10">
    <location>
        <begin position="48"/>
        <end position="78"/>
    </location>
</feature>
<dbReference type="FunFam" id="1.10.10.10:FF:000037">
    <property type="entry name" value="Heat stress transcription factor B-4"/>
    <property type="match status" value="1"/>
</dbReference>
<accession>I3T9X3</accession>
<comment type="similarity">
    <text evidence="9">Belongs to the HSF family.</text>
</comment>
<dbReference type="PANTHER" id="PTHR10015:SF337">
    <property type="entry name" value="HEAT STRESS TRANSCRIPTION FACTOR A-3"/>
    <property type="match status" value="1"/>
</dbReference>
<evidence type="ECO:0000256" key="2">
    <source>
        <dbReference type="ARBA" id="ARBA00011233"/>
    </source>
</evidence>
<evidence type="ECO:0000256" key="6">
    <source>
        <dbReference type="ARBA" id="ARBA00023125"/>
    </source>
</evidence>
<evidence type="ECO:0000256" key="9">
    <source>
        <dbReference type="RuleBase" id="RU004020"/>
    </source>
</evidence>
<protein>
    <recommendedName>
        <fullName evidence="11">HSF-type DNA-binding domain-containing protein</fullName>
    </recommendedName>
</protein>
<keyword evidence="4" id="KW-0805">Transcription regulation</keyword>
<dbReference type="GO" id="GO:0034605">
    <property type="term" value="P:cellular response to heat"/>
    <property type="evidence" value="ECO:0007669"/>
    <property type="project" value="TreeGrafter"/>
</dbReference>
<proteinExistence type="evidence at transcript level"/>
<dbReference type="SUPFAM" id="SSF46785">
    <property type="entry name" value="Winged helix' DNA-binding domain"/>
    <property type="match status" value="1"/>
</dbReference>
<dbReference type="GO" id="GO:0000978">
    <property type="term" value="F:RNA polymerase II cis-regulatory region sequence-specific DNA binding"/>
    <property type="evidence" value="ECO:0007669"/>
    <property type="project" value="TreeGrafter"/>
</dbReference>
<name>I3T9X3_LOTJA</name>
<keyword evidence="3" id="KW-0597">Phosphoprotein</keyword>
<sequence>MAILFHRHHQSTVSTLHRPFTLLNFSPPPPLHIFILPTKHPEIPVLTMNPNDEKSPKFSSPLDPFDAPSSMESETGGGSVPVPMGCLQGTPVPPFLSKTFDLVDEPSLDPIISWGSNGVSFVVWDPLEFSRLVLPRHFKHNNFSSFVRQLNTYVGIMQPLMANAVSL</sequence>
<evidence type="ECO:0000256" key="1">
    <source>
        <dbReference type="ARBA" id="ARBA00004123"/>
    </source>
</evidence>
<comment type="subunit">
    <text evidence="2">Homotrimer.</text>
</comment>
<dbReference type="InterPro" id="IPR036388">
    <property type="entry name" value="WH-like_DNA-bd_sf"/>
</dbReference>
<dbReference type="Pfam" id="PF00447">
    <property type="entry name" value="HSF_DNA-bind"/>
    <property type="match status" value="1"/>
</dbReference>
<comment type="subcellular location">
    <subcellularLocation>
        <location evidence="1">Nucleus</location>
    </subcellularLocation>
</comment>
<organism evidence="12">
    <name type="scientific">Lotus japonicus</name>
    <name type="common">Lotus corniculatus var. japonicus</name>
    <dbReference type="NCBI Taxonomy" id="34305"/>
    <lineage>
        <taxon>Eukaryota</taxon>
        <taxon>Viridiplantae</taxon>
        <taxon>Streptophyta</taxon>
        <taxon>Embryophyta</taxon>
        <taxon>Tracheophyta</taxon>
        <taxon>Spermatophyta</taxon>
        <taxon>Magnoliopsida</taxon>
        <taxon>eudicotyledons</taxon>
        <taxon>Gunneridae</taxon>
        <taxon>Pentapetalae</taxon>
        <taxon>rosids</taxon>
        <taxon>fabids</taxon>
        <taxon>Fabales</taxon>
        <taxon>Fabaceae</taxon>
        <taxon>Papilionoideae</taxon>
        <taxon>50 kb inversion clade</taxon>
        <taxon>NPAAA clade</taxon>
        <taxon>Hologalegina</taxon>
        <taxon>robinioid clade</taxon>
        <taxon>Loteae</taxon>
        <taxon>Lotus</taxon>
    </lineage>
</organism>